<dbReference type="CDD" id="cd07383">
    <property type="entry name" value="MPP_Dcr2"/>
    <property type="match status" value="1"/>
</dbReference>
<dbReference type="SUPFAM" id="SSF56300">
    <property type="entry name" value="Metallo-dependent phosphatases"/>
    <property type="match status" value="1"/>
</dbReference>
<dbReference type="AlphaFoldDB" id="A0A8H7PKD6"/>
<dbReference type="InterPro" id="IPR023341">
    <property type="entry name" value="MABP"/>
</dbReference>
<dbReference type="GO" id="GO:0004721">
    <property type="term" value="F:phosphoprotein phosphatase activity"/>
    <property type="evidence" value="ECO:0007669"/>
    <property type="project" value="TreeGrafter"/>
</dbReference>
<protein>
    <recommendedName>
        <fullName evidence="2">MABP domain-containing protein</fullName>
    </recommendedName>
</protein>
<dbReference type="Pfam" id="PF00149">
    <property type="entry name" value="Metallophos"/>
    <property type="match status" value="1"/>
</dbReference>
<dbReference type="InterPro" id="IPR029052">
    <property type="entry name" value="Metallo-depent_PP-like"/>
</dbReference>
<evidence type="ECO:0000313" key="4">
    <source>
        <dbReference type="Proteomes" id="UP000612746"/>
    </source>
</evidence>
<feature type="chain" id="PRO_5034890151" description="MABP domain-containing protein" evidence="1">
    <location>
        <begin position="22"/>
        <end position="668"/>
    </location>
</feature>
<keyword evidence="1" id="KW-0732">Signal</keyword>
<name>A0A8H7PKD6_9FUNG</name>
<dbReference type="PANTHER" id="PTHR32440">
    <property type="entry name" value="PHOSPHATASE DCR2-RELATED-RELATED"/>
    <property type="match status" value="1"/>
</dbReference>
<keyword evidence="4" id="KW-1185">Reference proteome</keyword>
<proteinExistence type="predicted"/>
<evidence type="ECO:0000259" key="2">
    <source>
        <dbReference type="PROSITE" id="PS51498"/>
    </source>
</evidence>
<dbReference type="InterPro" id="IPR004843">
    <property type="entry name" value="Calcineurin-like_PHP"/>
</dbReference>
<dbReference type="GO" id="GO:0005737">
    <property type="term" value="C:cytoplasm"/>
    <property type="evidence" value="ECO:0007669"/>
    <property type="project" value="TreeGrafter"/>
</dbReference>
<feature type="signal peptide" evidence="1">
    <location>
        <begin position="1"/>
        <end position="21"/>
    </location>
</feature>
<dbReference type="PANTHER" id="PTHR32440:SF0">
    <property type="entry name" value="PHOSPHATASE DCR2-RELATED"/>
    <property type="match status" value="1"/>
</dbReference>
<evidence type="ECO:0000313" key="3">
    <source>
        <dbReference type="EMBL" id="KAG2175084.1"/>
    </source>
</evidence>
<sequence>MIYKPLLGLCLLLQSLAPVIAYLTHIEITSCVKDAVCPTVPGYKTVPVNLNLGTDKDSIYLHLRNDHTSQPITDVKLVQTPNPTDIDGWTVIDVNLNQDSRLTEPLDPNAIWLYYTRNTTISNRPVTSIVVKQGSHPESGVGFRRLPIDLNAGVGGEHLYLFYHQEGPVDAITAITAMSCFSDDCYMEGLHIWFTLDIHAIHYFQGWERVPKDLNEGVVVGFRVYLFYQREKDHPPVTDIVIILDDQTPPEGYTKVDVDLNRGTIRGASIYLYYKVKEDASAEDRDTAIQELAIEYGDAAVTPYGWNKISVDLNSKGIGSSEGFGEPTFLFYRRAYSVPDKVEPLKFRPNGSFKILQLADLHFSNNRGICRDVSPDTPCQGDATTITTIEHLLKSEKPDLVVFTGDNIDGTGGVNDARAATLKYSQPVIEQKIPWAMIFGNHDDENDLTREELFEVVRNMPYSVSEEGPMEISGIGNYALKIWSNQSQEEDKHAFTLYFFDSHAYANPEKTEYDIIKPDQLQWYLNVSQSFAKDHQAPPNAIAFFHIPIPEYGNFEKGNRKRPILGDQRETVSSSRKSDAGVLATFKKGGDIRATGCGHDHVNDYCLDVDGVSLCYGGGIGVNGYGAGHLGWPRRARVWQIEDEGATIRTWKRLDDDRLSMLHYQTLF</sequence>
<evidence type="ECO:0000256" key="1">
    <source>
        <dbReference type="SAM" id="SignalP"/>
    </source>
</evidence>
<dbReference type="Gene3D" id="2.100.10.50">
    <property type="match status" value="3"/>
</dbReference>
<dbReference type="PROSITE" id="PS51498">
    <property type="entry name" value="MABP"/>
    <property type="match status" value="1"/>
</dbReference>
<accession>A0A8H7PKD6</accession>
<reference evidence="3" key="1">
    <citation type="submission" date="2020-12" db="EMBL/GenBank/DDBJ databases">
        <title>Metabolic potential, ecology and presence of endohyphal bacteria is reflected in genomic diversity of Mucoromycotina.</title>
        <authorList>
            <person name="Muszewska A."/>
            <person name="Okrasinska A."/>
            <person name="Steczkiewicz K."/>
            <person name="Drgas O."/>
            <person name="Orlowska M."/>
            <person name="Perlinska-Lenart U."/>
            <person name="Aleksandrzak-Piekarczyk T."/>
            <person name="Szatraj K."/>
            <person name="Zielenkiewicz U."/>
            <person name="Pilsyk S."/>
            <person name="Malc E."/>
            <person name="Mieczkowski P."/>
            <person name="Kruszewska J.S."/>
            <person name="Biernat P."/>
            <person name="Pawlowska J."/>
        </authorList>
    </citation>
    <scope>NUCLEOTIDE SEQUENCE</scope>
    <source>
        <strain evidence="3">WA0000051536</strain>
    </source>
</reference>
<comment type="caution">
    <text evidence="3">The sequence shown here is derived from an EMBL/GenBank/DDBJ whole genome shotgun (WGS) entry which is preliminary data.</text>
</comment>
<gene>
    <name evidence="3" type="ORF">INT44_007562</name>
</gene>
<dbReference type="OrthoDB" id="783096at2759"/>
<dbReference type="Gene3D" id="3.60.21.10">
    <property type="match status" value="1"/>
</dbReference>
<feature type="domain" description="MABP" evidence="2">
    <location>
        <begin position="172"/>
        <end position="336"/>
    </location>
</feature>
<dbReference type="Proteomes" id="UP000612746">
    <property type="component" value="Unassembled WGS sequence"/>
</dbReference>
<dbReference type="EMBL" id="JAEPRA010000015">
    <property type="protein sequence ID" value="KAG2175084.1"/>
    <property type="molecule type" value="Genomic_DNA"/>
</dbReference>
<organism evidence="3 4">
    <name type="scientific">Umbelopsis vinacea</name>
    <dbReference type="NCBI Taxonomy" id="44442"/>
    <lineage>
        <taxon>Eukaryota</taxon>
        <taxon>Fungi</taxon>
        <taxon>Fungi incertae sedis</taxon>
        <taxon>Mucoromycota</taxon>
        <taxon>Mucoromycotina</taxon>
        <taxon>Umbelopsidomycetes</taxon>
        <taxon>Umbelopsidales</taxon>
        <taxon>Umbelopsidaceae</taxon>
        <taxon>Umbelopsis</taxon>
    </lineage>
</organism>